<evidence type="ECO:0000313" key="2">
    <source>
        <dbReference type="EMBL" id="ASM78442.1"/>
    </source>
</evidence>
<keyword evidence="3" id="KW-1185">Reference proteome</keyword>
<dbReference type="InterPro" id="IPR022562">
    <property type="entry name" value="DUF3466"/>
</dbReference>
<organism evidence="2 3">
    <name type="scientific">Vitreoscilla filiformis</name>
    <dbReference type="NCBI Taxonomy" id="63"/>
    <lineage>
        <taxon>Bacteria</taxon>
        <taxon>Pseudomonadati</taxon>
        <taxon>Pseudomonadota</taxon>
        <taxon>Betaproteobacteria</taxon>
        <taxon>Neisseriales</taxon>
        <taxon>Neisseriaceae</taxon>
        <taxon>Vitreoscilla</taxon>
    </lineage>
</organism>
<dbReference type="InterPro" id="IPR014262">
    <property type="entry name" value="HAF_rpt"/>
</dbReference>
<dbReference type="NCBIfam" id="TIGR02913">
    <property type="entry name" value="HAF_rpt"/>
    <property type="match status" value="4"/>
</dbReference>
<dbReference type="Pfam" id="PF07589">
    <property type="entry name" value="PEP-CTERM"/>
    <property type="match status" value="1"/>
</dbReference>
<evidence type="ECO:0000313" key="3">
    <source>
        <dbReference type="Proteomes" id="UP000199729"/>
    </source>
</evidence>
<feature type="domain" description="Ice-binding protein C-terminal" evidence="1">
    <location>
        <begin position="383"/>
        <end position="403"/>
    </location>
</feature>
<sequence length="406" mass="40880">MRGDGMHLNRLVYMGALFAVMHGAYAQTPYTAASVVQLSTGGSLPTNIGHTLRLGSDVYTQDTLDPLAVYGWGVNESGQAVGTSLINSPYKTAFVTGADGVGITALMPGTSGSRSFATGINDGGQVVGFSTTSTSGYYSGGQAFFAAADGTTHTLGGTGSRAFGVNSSGQVAGMNAGTAFITDANGGALHSLGTLTGSGSSYGTGINDKGQVVGFSSSAAGSPHAFVTDVNGGAMHDLGALYGGSSYASGINEHGQVVGSSVFKASSGLFVSRAFITDEDGTMRDLGSLDNRVAGMSSFATGVNDNGIVVGYGMSSGGWHAFITGTNGQGMYDLNSLVSGLSLSYAWGVNNENQVLAQGSGGMYLIDLNTIPVDSGGVSPGVIPEPGTLALMVGGLVVVWRRRRIG</sequence>
<proteinExistence type="predicted"/>
<gene>
    <name evidence="2" type="ORF">VITFI_CDS2665</name>
</gene>
<protein>
    <recommendedName>
        <fullName evidence="1">Ice-binding protein C-terminal domain-containing protein</fullName>
    </recommendedName>
</protein>
<dbReference type="Proteomes" id="UP000199729">
    <property type="component" value="Chromosome"/>
</dbReference>
<dbReference type="AlphaFoldDB" id="A0A221KHB3"/>
<dbReference type="Pfam" id="PF11949">
    <property type="entry name" value="DUF3466"/>
    <property type="match status" value="1"/>
</dbReference>
<evidence type="ECO:0000259" key="1">
    <source>
        <dbReference type="Pfam" id="PF07589"/>
    </source>
</evidence>
<dbReference type="KEGG" id="vff:VITFI_CDS2665"/>
<name>A0A221KHB3_VITFI</name>
<reference evidence="2 3" key="1">
    <citation type="submission" date="2017-07" db="EMBL/GenBank/DDBJ databases">
        <title>Complete Genome Sequence of the cosmetic ferment Vitreoscilla filiformis (ATCC15551).</title>
        <authorList>
            <person name="Contreras S."/>
            <person name="Sagory-Zalkind P."/>
            <person name="Blanquart H."/>
            <person name="Iltis A."/>
            <person name="Morand S.C."/>
        </authorList>
    </citation>
    <scope>NUCLEOTIDE SEQUENCE [LARGE SCALE GENOMIC DNA]</scope>
    <source>
        <strain evidence="2 3">ATCC 15551</strain>
    </source>
</reference>
<dbReference type="EMBL" id="CP022423">
    <property type="protein sequence ID" value="ASM78442.1"/>
    <property type="molecule type" value="Genomic_DNA"/>
</dbReference>
<accession>A0A221KHB3</accession>
<dbReference type="NCBIfam" id="TIGR02595">
    <property type="entry name" value="PEP_CTERM"/>
    <property type="match status" value="1"/>
</dbReference>
<dbReference type="InterPro" id="IPR013424">
    <property type="entry name" value="Ice-binding_C"/>
</dbReference>